<dbReference type="AlphaFoldDB" id="A0A1J9RKF2"/>
<proteinExistence type="predicted"/>
<sequence>MALGLNNLLSDTATRGTHRKTRHPAKANAKPAKGKARIAMKIRSHPARPQLNISKLYTSYGHKALFAPSGTEAAQYFVVNKVPHRHASELVPAFYRGDNPKYTPETTAIGRARRTAMWTSFKVWLGDGVGEILRNNYRRRKAKSYARKDKLRKFCCRRSKPPKEPLEDEQSVSGKVILVHIHRSGLSRKVEFEVEGTRYRWSGTRIFATSFMKGVKGSSHCLKLIRTSDHTRIATVKKRRSAHYHRSIKTGQPPNKKKLFIGALRIYEEAYELPIGDDNGAGGSRVAAFTGKVDALASNSRSRAKDKRDVNPDGPHVGNLTEGMIMLSCWIVAEAEYRLRYKIFDVLQEIGENARG</sequence>
<evidence type="ECO:0000256" key="1">
    <source>
        <dbReference type="SAM" id="MobiDB-lite"/>
    </source>
</evidence>
<feature type="compositionally biased region" description="Basic residues" evidence="1">
    <location>
        <begin position="16"/>
        <end position="25"/>
    </location>
</feature>
<reference evidence="2 3" key="1">
    <citation type="submission" date="2015-08" db="EMBL/GenBank/DDBJ databases">
        <title>Emmonsia species relationships and genome sequence.</title>
        <authorList>
            <person name="Cuomo C.A."/>
            <person name="Schwartz I.S."/>
            <person name="Kenyon C."/>
            <person name="De Hoog G.S."/>
            <person name="Govender N.P."/>
            <person name="Botha A."/>
            <person name="Moreno L."/>
            <person name="De Vries M."/>
            <person name="Munoz J.F."/>
            <person name="Stielow J.B."/>
        </authorList>
    </citation>
    <scope>NUCLEOTIDE SEQUENCE [LARGE SCALE GENOMIC DNA]</scope>
    <source>
        <strain evidence="2 3">EI222</strain>
    </source>
</reference>
<evidence type="ECO:0000313" key="3">
    <source>
        <dbReference type="Proteomes" id="UP000242791"/>
    </source>
</evidence>
<accession>A0A1J9RKF2</accession>
<keyword evidence="3" id="KW-1185">Reference proteome</keyword>
<feature type="region of interest" description="Disordered" evidence="1">
    <location>
        <begin position="1"/>
        <end position="35"/>
    </location>
</feature>
<dbReference type="VEuPathDB" id="FungiDB:ACJ73_00512"/>
<organism evidence="2 3">
    <name type="scientific">Blastomyces percursus</name>
    <dbReference type="NCBI Taxonomy" id="1658174"/>
    <lineage>
        <taxon>Eukaryota</taxon>
        <taxon>Fungi</taxon>
        <taxon>Dikarya</taxon>
        <taxon>Ascomycota</taxon>
        <taxon>Pezizomycotina</taxon>
        <taxon>Eurotiomycetes</taxon>
        <taxon>Eurotiomycetidae</taxon>
        <taxon>Onygenales</taxon>
        <taxon>Ajellomycetaceae</taxon>
        <taxon>Blastomyces</taxon>
    </lineage>
</organism>
<comment type="caution">
    <text evidence="2">The sequence shown here is derived from an EMBL/GenBank/DDBJ whole genome shotgun (WGS) entry which is preliminary data.</text>
</comment>
<evidence type="ECO:0000313" key="2">
    <source>
        <dbReference type="EMBL" id="OJD28085.1"/>
    </source>
</evidence>
<dbReference type="Proteomes" id="UP000242791">
    <property type="component" value="Unassembled WGS sequence"/>
</dbReference>
<protein>
    <submittedName>
        <fullName evidence="2">Uncharacterized protein</fullName>
    </submittedName>
</protein>
<dbReference type="OrthoDB" id="5313741at2759"/>
<dbReference type="EMBL" id="LGTZ01000036">
    <property type="protein sequence ID" value="OJD28085.1"/>
    <property type="molecule type" value="Genomic_DNA"/>
</dbReference>
<name>A0A1J9RKF2_9EURO</name>
<gene>
    <name evidence="2" type="ORF">ACJ73_00512</name>
</gene>